<proteinExistence type="predicted"/>
<reference evidence="3" key="1">
    <citation type="submission" date="2014-03" db="EMBL/GenBank/DDBJ databases">
        <title>The Genome Sequence of Puccinia striiformis f. sp. tritici PST-78.</title>
        <authorList>
            <consortium name="The Broad Institute Genome Sequencing Platform"/>
            <person name="Cuomo C."/>
            <person name="Hulbert S."/>
            <person name="Chen X."/>
            <person name="Walker B."/>
            <person name="Young S.K."/>
            <person name="Zeng Q."/>
            <person name="Gargeya S."/>
            <person name="Fitzgerald M."/>
            <person name="Haas B."/>
            <person name="Abouelleil A."/>
            <person name="Alvarado L."/>
            <person name="Arachchi H.M."/>
            <person name="Berlin A.M."/>
            <person name="Chapman S.B."/>
            <person name="Goldberg J."/>
            <person name="Griggs A."/>
            <person name="Gujja S."/>
            <person name="Hansen M."/>
            <person name="Howarth C."/>
            <person name="Imamovic A."/>
            <person name="Larimer J."/>
            <person name="McCowan C."/>
            <person name="Montmayeur A."/>
            <person name="Murphy C."/>
            <person name="Neiman D."/>
            <person name="Pearson M."/>
            <person name="Priest M."/>
            <person name="Roberts A."/>
            <person name="Saif S."/>
            <person name="Shea T."/>
            <person name="Sisk P."/>
            <person name="Sykes S."/>
            <person name="Wortman J."/>
            <person name="Nusbaum C."/>
            <person name="Birren B."/>
        </authorList>
    </citation>
    <scope>NUCLEOTIDE SEQUENCE [LARGE SCALE GENOMIC DNA]</scope>
    <source>
        <strain evidence="3">race PST-78</strain>
    </source>
</reference>
<feature type="compositionally biased region" description="Basic residues" evidence="1">
    <location>
        <begin position="230"/>
        <end position="241"/>
    </location>
</feature>
<feature type="region of interest" description="Disordered" evidence="1">
    <location>
        <begin position="202"/>
        <end position="241"/>
    </location>
</feature>
<evidence type="ECO:0000313" key="3">
    <source>
        <dbReference type="Proteomes" id="UP000054564"/>
    </source>
</evidence>
<dbReference type="STRING" id="1165861.A0A0L0V773"/>
<dbReference type="Proteomes" id="UP000054564">
    <property type="component" value="Unassembled WGS sequence"/>
</dbReference>
<feature type="compositionally biased region" description="Polar residues" evidence="1">
    <location>
        <begin position="292"/>
        <end position="308"/>
    </location>
</feature>
<feature type="compositionally biased region" description="Basic and acidic residues" evidence="1">
    <location>
        <begin position="324"/>
        <end position="335"/>
    </location>
</feature>
<organism evidence="2 3">
    <name type="scientific">Puccinia striiformis f. sp. tritici PST-78</name>
    <dbReference type="NCBI Taxonomy" id="1165861"/>
    <lineage>
        <taxon>Eukaryota</taxon>
        <taxon>Fungi</taxon>
        <taxon>Dikarya</taxon>
        <taxon>Basidiomycota</taxon>
        <taxon>Pucciniomycotina</taxon>
        <taxon>Pucciniomycetes</taxon>
        <taxon>Pucciniales</taxon>
        <taxon>Pucciniaceae</taxon>
        <taxon>Puccinia</taxon>
    </lineage>
</organism>
<protein>
    <submittedName>
        <fullName evidence="2">Uncharacterized protein</fullName>
    </submittedName>
</protein>
<gene>
    <name evidence="2" type="ORF">PSTG_11526</name>
</gene>
<name>A0A0L0V773_9BASI</name>
<feature type="compositionally biased region" description="Low complexity" evidence="1">
    <location>
        <begin position="214"/>
        <end position="229"/>
    </location>
</feature>
<sequence>MLVKHSKSSPDIVSGGSALGMQFLDMFSKQMDPQASFLRFVSGQKVIRKASGKAPVVINQRKTNGTVKDAAAERNHIKGIFFSPFLLRIKGEQPDKVTVVRQKLNQLICEFYSCHSVFDKWPGTNTTSTLAKRNLVLQVKENDYSVTVYDYTGQPSDMKLPQMNNILLGFAKGLVALRGPPQGDVANTLGVDPAKLECADGTNEAAEDADLPKKSTLASKKTTAVSKKPALGRKKPTPPFKKVKITGKLTAVIALGSESKSEAPTLSSSEDEGPSECGLGASGADLAPSARTIPTRSKTAPKSKSNTKSNEDQDENDGPDNEDVDNHGGDVHNDDNNDSIFED</sequence>
<comment type="caution">
    <text evidence="2">The sequence shown here is derived from an EMBL/GenBank/DDBJ whole genome shotgun (WGS) entry which is preliminary data.</text>
</comment>
<evidence type="ECO:0000313" key="2">
    <source>
        <dbReference type="EMBL" id="KNE95160.1"/>
    </source>
</evidence>
<feature type="compositionally biased region" description="Acidic residues" evidence="1">
    <location>
        <begin position="312"/>
        <end position="323"/>
    </location>
</feature>
<dbReference type="AlphaFoldDB" id="A0A0L0V773"/>
<evidence type="ECO:0000256" key="1">
    <source>
        <dbReference type="SAM" id="MobiDB-lite"/>
    </source>
</evidence>
<dbReference type="EMBL" id="AJIL01000102">
    <property type="protein sequence ID" value="KNE95160.1"/>
    <property type="molecule type" value="Genomic_DNA"/>
</dbReference>
<dbReference type="OrthoDB" id="10508592at2759"/>
<feature type="region of interest" description="Disordered" evidence="1">
    <location>
        <begin position="259"/>
        <end position="343"/>
    </location>
</feature>
<accession>A0A0L0V773</accession>
<keyword evidence="3" id="KW-1185">Reference proteome</keyword>